<feature type="compositionally biased region" description="Basic and acidic residues" evidence="1">
    <location>
        <begin position="364"/>
        <end position="383"/>
    </location>
</feature>
<feature type="region of interest" description="Disordered" evidence="1">
    <location>
        <begin position="155"/>
        <end position="178"/>
    </location>
</feature>
<gene>
    <name evidence="2" type="ORF">A1O1_03890</name>
</gene>
<dbReference type="STRING" id="1182541.W9YNH3"/>
<feature type="compositionally biased region" description="Polar residues" evidence="1">
    <location>
        <begin position="107"/>
        <end position="120"/>
    </location>
</feature>
<evidence type="ECO:0000313" key="3">
    <source>
        <dbReference type="Proteomes" id="UP000019484"/>
    </source>
</evidence>
<feature type="compositionally biased region" description="Low complexity" evidence="1">
    <location>
        <begin position="632"/>
        <end position="644"/>
    </location>
</feature>
<evidence type="ECO:0000313" key="2">
    <source>
        <dbReference type="EMBL" id="EXJ90786.1"/>
    </source>
</evidence>
<dbReference type="Proteomes" id="UP000019484">
    <property type="component" value="Unassembled WGS sequence"/>
</dbReference>
<feature type="compositionally biased region" description="Basic and acidic residues" evidence="1">
    <location>
        <begin position="606"/>
        <end position="615"/>
    </location>
</feature>
<feature type="compositionally biased region" description="Polar residues" evidence="1">
    <location>
        <begin position="20"/>
        <end position="32"/>
    </location>
</feature>
<keyword evidence="3" id="KW-1185">Reference proteome</keyword>
<sequence>MPEIERRLPRPATCEEWNEETQTTLPDSRITANASLGRSAQELISRQKDVKFRNNGADSGYASRADTVSTGSTSTGRRKMHGLRVETGAVPEREPQPYSMSHVGPSKVSTRRQSLSQGNGSAVDPRPAKSKQNVHEPGLCWSCDQYGKHIDMTREMSRASSAVPPPPSPTAVRQSGLKTVRDDASLPVKVRRPSSARPPRPLSMVSDHASPAHYVNQVVYGSPAGATPGWATPIMPSMPYSPVSWSYGPTPNASSSYTPFPPVTSYFDPASTSEPYSAKPSRQSSPARHPSGYGEPVIRQGYHEHPVATLERMTLRDSRPVIPSHRSSHSIDHDRAMMPPPAKPRQPEVGMTRRPSTRRASTYHPEEAPPRQRFSYEEDRYDRGDEESDYREARTPLSTVRERRESLTHPPTSYRAPAVVEARGRPPLPRKSASCSTPAGLTKAESSRPPTTGRHTTLPTIPLEDKVTAAEEYLDRSSKTSNELTAEALRNLNHRNSASRSEASSSYSHKSRHSSSKESSGLGKSQATTATKTSITLPGGLNMSIPSDYMKKDGGPLSIKVGGFVVSVGAEEVDSVERPREHRRIERAPSVTSRASKKSASSGISSREKDRDRDVPPQSSRRLSQVEERGPSARSSRQPSRAPSTTERTYEYSRRQSVDYSKPFEEVMYGA</sequence>
<dbReference type="RefSeq" id="XP_007722980.1">
    <property type="nucleotide sequence ID" value="XM_007724790.1"/>
</dbReference>
<dbReference type="HOGENOM" id="CLU_413894_0_0_1"/>
<dbReference type="GeneID" id="19158779"/>
<dbReference type="AlphaFoldDB" id="W9YNH3"/>
<organism evidence="2 3">
    <name type="scientific">Capronia coronata CBS 617.96</name>
    <dbReference type="NCBI Taxonomy" id="1182541"/>
    <lineage>
        <taxon>Eukaryota</taxon>
        <taxon>Fungi</taxon>
        <taxon>Dikarya</taxon>
        <taxon>Ascomycota</taxon>
        <taxon>Pezizomycotina</taxon>
        <taxon>Eurotiomycetes</taxon>
        <taxon>Chaetothyriomycetidae</taxon>
        <taxon>Chaetothyriales</taxon>
        <taxon>Herpotrichiellaceae</taxon>
        <taxon>Capronia</taxon>
    </lineage>
</organism>
<feature type="region of interest" description="Disordered" evidence="1">
    <location>
        <begin position="47"/>
        <end position="140"/>
    </location>
</feature>
<feature type="region of interest" description="Disordered" evidence="1">
    <location>
        <begin position="270"/>
        <end position="298"/>
    </location>
</feature>
<feature type="region of interest" description="Disordered" evidence="1">
    <location>
        <begin position="572"/>
        <end position="671"/>
    </location>
</feature>
<feature type="compositionally biased region" description="Basic and acidic residues" evidence="1">
    <location>
        <begin position="575"/>
        <end position="587"/>
    </location>
</feature>
<feature type="compositionally biased region" description="Polar residues" evidence="1">
    <location>
        <begin position="522"/>
        <end position="536"/>
    </location>
</feature>
<comment type="caution">
    <text evidence="2">The sequence shown here is derived from an EMBL/GenBank/DDBJ whole genome shotgun (WGS) entry which is preliminary data.</text>
</comment>
<evidence type="ECO:0000256" key="1">
    <source>
        <dbReference type="SAM" id="MobiDB-lite"/>
    </source>
</evidence>
<dbReference type="eggNOG" id="ENOG502QS87">
    <property type="taxonomic scope" value="Eukaryota"/>
</dbReference>
<reference evidence="2 3" key="1">
    <citation type="submission" date="2013-03" db="EMBL/GenBank/DDBJ databases">
        <title>The Genome Sequence of Capronia coronata CBS 617.96.</title>
        <authorList>
            <consortium name="The Broad Institute Genomics Platform"/>
            <person name="Cuomo C."/>
            <person name="de Hoog S."/>
            <person name="Gorbushina A."/>
            <person name="Walker B."/>
            <person name="Young S.K."/>
            <person name="Zeng Q."/>
            <person name="Gargeya S."/>
            <person name="Fitzgerald M."/>
            <person name="Haas B."/>
            <person name="Abouelleil A."/>
            <person name="Allen A.W."/>
            <person name="Alvarado L."/>
            <person name="Arachchi H.M."/>
            <person name="Berlin A.M."/>
            <person name="Chapman S.B."/>
            <person name="Gainer-Dewar J."/>
            <person name="Goldberg J."/>
            <person name="Griggs A."/>
            <person name="Gujja S."/>
            <person name="Hansen M."/>
            <person name="Howarth C."/>
            <person name="Imamovic A."/>
            <person name="Ireland A."/>
            <person name="Larimer J."/>
            <person name="McCowan C."/>
            <person name="Murphy C."/>
            <person name="Pearson M."/>
            <person name="Poon T.W."/>
            <person name="Priest M."/>
            <person name="Roberts A."/>
            <person name="Saif S."/>
            <person name="Shea T."/>
            <person name="Sisk P."/>
            <person name="Sykes S."/>
            <person name="Wortman J."/>
            <person name="Nusbaum C."/>
            <person name="Birren B."/>
        </authorList>
    </citation>
    <scope>NUCLEOTIDE SEQUENCE [LARGE SCALE GENOMIC DNA]</scope>
    <source>
        <strain evidence="2 3">CBS 617.96</strain>
    </source>
</reference>
<dbReference type="OrthoDB" id="5407458at2759"/>
<proteinExistence type="predicted"/>
<feature type="compositionally biased region" description="Basic and acidic residues" evidence="1">
    <location>
        <begin position="648"/>
        <end position="665"/>
    </location>
</feature>
<feature type="compositionally biased region" description="Basic and acidic residues" evidence="1">
    <location>
        <begin position="463"/>
        <end position="478"/>
    </location>
</feature>
<feature type="region of interest" description="Disordered" evidence="1">
    <location>
        <begin position="1"/>
        <end position="32"/>
    </location>
</feature>
<feature type="compositionally biased region" description="Polar residues" evidence="1">
    <location>
        <begin position="270"/>
        <end position="286"/>
    </location>
</feature>
<feature type="compositionally biased region" description="Basic and acidic residues" evidence="1">
    <location>
        <begin position="390"/>
        <end position="407"/>
    </location>
</feature>
<feature type="compositionally biased region" description="Low complexity" evidence="1">
    <location>
        <begin position="498"/>
        <end position="508"/>
    </location>
</feature>
<feature type="region of interest" description="Disordered" evidence="1">
    <location>
        <begin position="312"/>
        <end position="542"/>
    </location>
</feature>
<dbReference type="EMBL" id="AMWN01000003">
    <property type="protein sequence ID" value="EXJ90786.1"/>
    <property type="molecule type" value="Genomic_DNA"/>
</dbReference>
<feature type="compositionally biased region" description="Polar residues" evidence="1">
    <location>
        <begin position="448"/>
        <end position="459"/>
    </location>
</feature>
<accession>W9YNH3</accession>
<protein>
    <submittedName>
        <fullName evidence="2">Uncharacterized protein</fullName>
    </submittedName>
</protein>
<name>W9YNH3_9EURO</name>